<comment type="subcellular location">
    <subcellularLocation>
        <location evidence="2">Membrane</location>
        <topology evidence="2">Single-pass membrane protein</topology>
    </subcellularLocation>
</comment>
<keyword evidence="10 13" id="KW-0408">Iron</keyword>
<evidence type="ECO:0000256" key="11">
    <source>
        <dbReference type="ARBA" id="ARBA00023033"/>
    </source>
</evidence>
<keyword evidence="8" id="KW-1133">Transmembrane helix</keyword>
<evidence type="ECO:0000256" key="3">
    <source>
        <dbReference type="ARBA" id="ARBA00005179"/>
    </source>
</evidence>
<dbReference type="GO" id="GO:0004497">
    <property type="term" value="F:monooxygenase activity"/>
    <property type="evidence" value="ECO:0007669"/>
    <property type="project" value="UniProtKB-KW"/>
</dbReference>
<keyword evidence="7 13" id="KW-0479">Metal-binding</keyword>
<comment type="pathway">
    <text evidence="3">Secondary metabolite biosynthesis.</text>
</comment>
<evidence type="ECO:0000256" key="13">
    <source>
        <dbReference type="PIRSR" id="PIRSR602401-1"/>
    </source>
</evidence>
<organism evidence="15 16">
    <name type="scientific">Scleroderma citrinum Foug A</name>
    <dbReference type="NCBI Taxonomy" id="1036808"/>
    <lineage>
        <taxon>Eukaryota</taxon>
        <taxon>Fungi</taxon>
        <taxon>Dikarya</taxon>
        <taxon>Basidiomycota</taxon>
        <taxon>Agaricomycotina</taxon>
        <taxon>Agaricomycetes</taxon>
        <taxon>Agaricomycetidae</taxon>
        <taxon>Boletales</taxon>
        <taxon>Sclerodermatineae</taxon>
        <taxon>Sclerodermataceae</taxon>
        <taxon>Scleroderma</taxon>
    </lineage>
</organism>
<dbReference type="AlphaFoldDB" id="A0A0C2ZBG4"/>
<protein>
    <recommendedName>
        <fullName evidence="17">Cytochrome P450</fullName>
    </recommendedName>
</protein>
<sequence>MDVAKIATFSALTISFALVALRAWRNRKITHRSRSLPGPQGIPFIGSVLSINIREPWLTYMEWSKCYGGIFYTTLLLGQKIAYELLERRSAIYSSRPYSATNKLFSTGFITTFLPYGSTWKLHRKMYHTAFNKQVAMEYRQMQTEKAHQLLGSLITTPHEYAKHLETFAGSVVLAITYGYDANDQDDAFISQVKRAMDACGKLMTPKRAALLTAFPILAYLPSWLLGRQYKQRVGEIRSLIQRVLDDPFKFVRDEITNGSARKSLVHDLLLEQGGKVHNHEHDETVKAVAATTFFAGVDTTRSALLVFILAMTLYPEVQVRAQEEIDRVVGHDRLPDFGDRDNLPYVEALLMETLRWHPVAPLGAPHTTTKDDVFDGMYIPRGVLHILHLKHILVHKGMSRDETKFPDPTRFNPERHLTADGLVESASSPVFGLGRRICPGRYVAAQSMWAAVVCILATLRITNTKDEHGNPIAVVPEFTTGPTIHPKPFPCSIEARSSTAEQLIQSRVCK</sequence>
<dbReference type="PRINTS" id="PR00385">
    <property type="entry name" value="P450"/>
</dbReference>
<dbReference type="InterPro" id="IPR050364">
    <property type="entry name" value="Cytochrome_P450_fung"/>
</dbReference>
<dbReference type="Pfam" id="PF00067">
    <property type="entry name" value="p450"/>
    <property type="match status" value="1"/>
</dbReference>
<evidence type="ECO:0000256" key="1">
    <source>
        <dbReference type="ARBA" id="ARBA00001971"/>
    </source>
</evidence>
<evidence type="ECO:0000256" key="14">
    <source>
        <dbReference type="RuleBase" id="RU000461"/>
    </source>
</evidence>
<evidence type="ECO:0000256" key="6">
    <source>
        <dbReference type="ARBA" id="ARBA00022692"/>
    </source>
</evidence>
<evidence type="ECO:0000256" key="12">
    <source>
        <dbReference type="ARBA" id="ARBA00023136"/>
    </source>
</evidence>
<evidence type="ECO:0000256" key="8">
    <source>
        <dbReference type="ARBA" id="ARBA00022989"/>
    </source>
</evidence>
<proteinExistence type="inferred from homology"/>
<dbReference type="GO" id="GO:0020037">
    <property type="term" value="F:heme binding"/>
    <property type="evidence" value="ECO:0007669"/>
    <property type="project" value="InterPro"/>
</dbReference>
<dbReference type="SUPFAM" id="SSF48264">
    <property type="entry name" value="Cytochrome P450"/>
    <property type="match status" value="1"/>
</dbReference>
<keyword evidence="5 13" id="KW-0349">Heme</keyword>
<evidence type="ECO:0008006" key="17">
    <source>
        <dbReference type="Google" id="ProtNLM"/>
    </source>
</evidence>
<evidence type="ECO:0000313" key="16">
    <source>
        <dbReference type="Proteomes" id="UP000053989"/>
    </source>
</evidence>
<keyword evidence="16" id="KW-1185">Reference proteome</keyword>
<dbReference type="PROSITE" id="PS00086">
    <property type="entry name" value="CYTOCHROME_P450"/>
    <property type="match status" value="1"/>
</dbReference>
<dbReference type="EMBL" id="KN822076">
    <property type="protein sequence ID" value="KIM59163.1"/>
    <property type="molecule type" value="Genomic_DNA"/>
</dbReference>
<dbReference type="Proteomes" id="UP000053989">
    <property type="component" value="Unassembled WGS sequence"/>
</dbReference>
<name>A0A0C2ZBG4_9AGAM</name>
<comment type="cofactor">
    <cofactor evidence="1 13">
        <name>heme</name>
        <dbReference type="ChEBI" id="CHEBI:30413"/>
    </cofactor>
</comment>
<reference evidence="16" key="2">
    <citation type="submission" date="2015-01" db="EMBL/GenBank/DDBJ databases">
        <title>Evolutionary Origins and Diversification of the Mycorrhizal Mutualists.</title>
        <authorList>
            <consortium name="DOE Joint Genome Institute"/>
            <consortium name="Mycorrhizal Genomics Consortium"/>
            <person name="Kohler A."/>
            <person name="Kuo A."/>
            <person name="Nagy L.G."/>
            <person name="Floudas D."/>
            <person name="Copeland A."/>
            <person name="Barry K.W."/>
            <person name="Cichocki N."/>
            <person name="Veneault-Fourrey C."/>
            <person name="LaButti K."/>
            <person name="Lindquist E.A."/>
            <person name="Lipzen A."/>
            <person name="Lundell T."/>
            <person name="Morin E."/>
            <person name="Murat C."/>
            <person name="Riley R."/>
            <person name="Ohm R."/>
            <person name="Sun H."/>
            <person name="Tunlid A."/>
            <person name="Henrissat B."/>
            <person name="Grigoriev I.V."/>
            <person name="Hibbett D.S."/>
            <person name="Martin F."/>
        </authorList>
    </citation>
    <scope>NUCLEOTIDE SEQUENCE [LARGE SCALE GENOMIC DNA]</scope>
    <source>
        <strain evidence="16">Foug A</strain>
    </source>
</reference>
<dbReference type="GO" id="GO:0016020">
    <property type="term" value="C:membrane"/>
    <property type="evidence" value="ECO:0007669"/>
    <property type="project" value="UniProtKB-SubCell"/>
</dbReference>
<comment type="similarity">
    <text evidence="4 14">Belongs to the cytochrome P450 family.</text>
</comment>
<evidence type="ECO:0000256" key="7">
    <source>
        <dbReference type="ARBA" id="ARBA00022723"/>
    </source>
</evidence>
<dbReference type="OrthoDB" id="1103324at2759"/>
<dbReference type="PANTHER" id="PTHR46300">
    <property type="entry name" value="P450, PUTATIVE (EUROFUNG)-RELATED-RELATED"/>
    <property type="match status" value="1"/>
</dbReference>
<evidence type="ECO:0000256" key="4">
    <source>
        <dbReference type="ARBA" id="ARBA00010617"/>
    </source>
</evidence>
<dbReference type="InParanoid" id="A0A0C2ZBG4"/>
<dbReference type="InterPro" id="IPR002401">
    <property type="entry name" value="Cyt_P450_E_grp-I"/>
</dbReference>
<dbReference type="InterPro" id="IPR001128">
    <property type="entry name" value="Cyt_P450"/>
</dbReference>
<dbReference type="PANTHER" id="PTHR46300:SF2">
    <property type="entry name" value="CYTOCHROME P450 MONOOXYGENASE ALNH-RELATED"/>
    <property type="match status" value="1"/>
</dbReference>
<evidence type="ECO:0000256" key="5">
    <source>
        <dbReference type="ARBA" id="ARBA00022617"/>
    </source>
</evidence>
<keyword evidence="12" id="KW-0472">Membrane</keyword>
<feature type="binding site" description="axial binding residue" evidence="13">
    <location>
        <position position="439"/>
    </location>
    <ligand>
        <name>heme</name>
        <dbReference type="ChEBI" id="CHEBI:30413"/>
    </ligand>
    <ligandPart>
        <name>Fe</name>
        <dbReference type="ChEBI" id="CHEBI:18248"/>
    </ligandPart>
</feature>
<dbReference type="GO" id="GO:0005506">
    <property type="term" value="F:iron ion binding"/>
    <property type="evidence" value="ECO:0007669"/>
    <property type="project" value="InterPro"/>
</dbReference>
<dbReference type="CDD" id="cd11065">
    <property type="entry name" value="CYP64-like"/>
    <property type="match status" value="1"/>
</dbReference>
<evidence type="ECO:0000256" key="10">
    <source>
        <dbReference type="ARBA" id="ARBA00023004"/>
    </source>
</evidence>
<dbReference type="InterPro" id="IPR017972">
    <property type="entry name" value="Cyt_P450_CS"/>
</dbReference>
<dbReference type="InterPro" id="IPR036396">
    <property type="entry name" value="Cyt_P450_sf"/>
</dbReference>
<evidence type="ECO:0000256" key="9">
    <source>
        <dbReference type="ARBA" id="ARBA00023002"/>
    </source>
</evidence>
<dbReference type="STRING" id="1036808.A0A0C2ZBG4"/>
<evidence type="ECO:0000256" key="2">
    <source>
        <dbReference type="ARBA" id="ARBA00004167"/>
    </source>
</evidence>
<keyword evidence="6" id="KW-0812">Transmembrane</keyword>
<reference evidence="15 16" key="1">
    <citation type="submission" date="2014-04" db="EMBL/GenBank/DDBJ databases">
        <authorList>
            <consortium name="DOE Joint Genome Institute"/>
            <person name="Kuo A."/>
            <person name="Kohler A."/>
            <person name="Nagy L.G."/>
            <person name="Floudas D."/>
            <person name="Copeland A."/>
            <person name="Barry K.W."/>
            <person name="Cichocki N."/>
            <person name="Veneault-Fourrey C."/>
            <person name="LaButti K."/>
            <person name="Lindquist E.A."/>
            <person name="Lipzen A."/>
            <person name="Lundell T."/>
            <person name="Morin E."/>
            <person name="Murat C."/>
            <person name="Sun H."/>
            <person name="Tunlid A."/>
            <person name="Henrissat B."/>
            <person name="Grigoriev I.V."/>
            <person name="Hibbett D.S."/>
            <person name="Martin F."/>
            <person name="Nordberg H.P."/>
            <person name="Cantor M.N."/>
            <person name="Hua S.X."/>
        </authorList>
    </citation>
    <scope>NUCLEOTIDE SEQUENCE [LARGE SCALE GENOMIC DNA]</scope>
    <source>
        <strain evidence="15 16">Foug A</strain>
    </source>
</reference>
<keyword evidence="11 14" id="KW-0503">Monooxygenase</keyword>
<dbReference type="Gene3D" id="1.10.630.10">
    <property type="entry name" value="Cytochrome P450"/>
    <property type="match status" value="1"/>
</dbReference>
<dbReference type="HOGENOM" id="CLU_001570_2_3_1"/>
<accession>A0A0C2ZBG4</accession>
<keyword evidence="9 14" id="KW-0560">Oxidoreductase</keyword>
<dbReference type="PRINTS" id="PR00463">
    <property type="entry name" value="EP450I"/>
</dbReference>
<dbReference type="GO" id="GO:0016705">
    <property type="term" value="F:oxidoreductase activity, acting on paired donors, with incorporation or reduction of molecular oxygen"/>
    <property type="evidence" value="ECO:0007669"/>
    <property type="project" value="InterPro"/>
</dbReference>
<gene>
    <name evidence="15" type="ORF">SCLCIDRAFT_126612</name>
</gene>
<evidence type="ECO:0000313" key="15">
    <source>
        <dbReference type="EMBL" id="KIM59163.1"/>
    </source>
</evidence>